<evidence type="ECO:0000256" key="3">
    <source>
        <dbReference type="ARBA" id="ARBA00022490"/>
    </source>
</evidence>
<dbReference type="InterPro" id="IPR002059">
    <property type="entry name" value="CSP_DNA-bd"/>
</dbReference>
<dbReference type="SUPFAM" id="SSF50249">
    <property type="entry name" value="Nucleic acid-binding proteins"/>
    <property type="match status" value="1"/>
</dbReference>
<comment type="subcellular location">
    <subcellularLocation>
        <location evidence="1 4">Cytoplasm</location>
    </subcellularLocation>
</comment>
<comment type="caution">
    <text evidence="6">The sequence shown here is derived from an EMBL/GenBank/DDBJ whole genome shotgun (WGS) entry which is preliminary data.</text>
</comment>
<evidence type="ECO:0000256" key="1">
    <source>
        <dbReference type="ARBA" id="ARBA00004496"/>
    </source>
</evidence>
<evidence type="ECO:0000256" key="2">
    <source>
        <dbReference type="ARBA" id="ARBA00022332"/>
    </source>
</evidence>
<dbReference type="InterPro" id="IPR011129">
    <property type="entry name" value="CSD"/>
</dbReference>
<evidence type="ECO:0000256" key="4">
    <source>
        <dbReference type="RuleBase" id="RU000408"/>
    </source>
</evidence>
<dbReference type="FunFam" id="2.40.50.140:FF:000006">
    <property type="entry name" value="Cold shock protein CspC"/>
    <property type="match status" value="1"/>
</dbReference>
<dbReference type="PRINTS" id="PR00050">
    <property type="entry name" value="COLDSHOCK"/>
</dbReference>
<keyword evidence="3" id="KW-0963">Cytoplasm</keyword>
<accession>A0A4Q9GZM5</accession>
<dbReference type="Gene3D" id="2.40.50.140">
    <property type="entry name" value="Nucleic acid-binding proteins"/>
    <property type="match status" value="1"/>
</dbReference>
<dbReference type="GO" id="GO:0003676">
    <property type="term" value="F:nucleic acid binding"/>
    <property type="evidence" value="ECO:0007669"/>
    <property type="project" value="InterPro"/>
</dbReference>
<organism evidence="6 7">
    <name type="scientific">Aquabacterium lacunae</name>
    <dbReference type="NCBI Taxonomy" id="2528630"/>
    <lineage>
        <taxon>Bacteria</taxon>
        <taxon>Pseudomonadati</taxon>
        <taxon>Pseudomonadota</taxon>
        <taxon>Betaproteobacteria</taxon>
        <taxon>Burkholderiales</taxon>
        <taxon>Aquabacterium</taxon>
    </lineage>
</organism>
<name>A0A4Q9GZM5_9BURK</name>
<reference evidence="6 7" key="1">
    <citation type="submission" date="2019-02" db="EMBL/GenBank/DDBJ databases">
        <title>Aquabacterium sp. strain KMB7.</title>
        <authorList>
            <person name="Chen W.-M."/>
        </authorList>
    </citation>
    <scope>NUCLEOTIDE SEQUENCE [LARGE SCALE GENOMIC DNA]</scope>
    <source>
        <strain evidence="6 7">KMB7</strain>
    </source>
</reference>
<gene>
    <name evidence="6" type="ORF">EYS42_13930</name>
</gene>
<dbReference type="SMART" id="SM00357">
    <property type="entry name" value="CSP"/>
    <property type="match status" value="1"/>
</dbReference>
<protein>
    <recommendedName>
        <fullName evidence="2">Cold shock-like protein CspA</fullName>
    </recommendedName>
</protein>
<dbReference type="OrthoDB" id="9800919at2"/>
<proteinExistence type="predicted"/>
<dbReference type="CDD" id="cd04458">
    <property type="entry name" value="CSP_CDS"/>
    <property type="match status" value="1"/>
</dbReference>
<feature type="domain" description="CSD" evidence="5">
    <location>
        <begin position="1"/>
        <end position="66"/>
    </location>
</feature>
<dbReference type="EMBL" id="SIXI01000006">
    <property type="protein sequence ID" value="TBO28713.1"/>
    <property type="molecule type" value="Genomic_DNA"/>
</dbReference>
<dbReference type="PANTHER" id="PTHR11544">
    <property type="entry name" value="COLD SHOCK DOMAIN CONTAINING PROTEINS"/>
    <property type="match status" value="1"/>
</dbReference>
<sequence>MATGTVKWFNDAKGFGFIEPDQGGGDVFAHFSAIQMDGFRTLKQGSKVRYELTVGPKGMLAQNIQTITEEEVQAESADALETMHFRDAAAAGHGQSMH</sequence>
<dbReference type="GO" id="GO:0005829">
    <property type="term" value="C:cytosol"/>
    <property type="evidence" value="ECO:0007669"/>
    <property type="project" value="UniProtKB-ARBA"/>
</dbReference>
<keyword evidence="7" id="KW-1185">Reference proteome</keyword>
<dbReference type="InterPro" id="IPR019844">
    <property type="entry name" value="CSD_CS"/>
</dbReference>
<dbReference type="InterPro" id="IPR050181">
    <property type="entry name" value="Cold_shock_domain"/>
</dbReference>
<dbReference type="AlphaFoldDB" id="A0A4Q9GZM5"/>
<evidence type="ECO:0000313" key="6">
    <source>
        <dbReference type="EMBL" id="TBO28713.1"/>
    </source>
</evidence>
<dbReference type="InterPro" id="IPR012340">
    <property type="entry name" value="NA-bd_OB-fold"/>
</dbReference>
<dbReference type="PROSITE" id="PS00352">
    <property type="entry name" value="CSD_1"/>
    <property type="match status" value="1"/>
</dbReference>
<evidence type="ECO:0000313" key="7">
    <source>
        <dbReference type="Proteomes" id="UP000292120"/>
    </source>
</evidence>
<evidence type="ECO:0000259" key="5">
    <source>
        <dbReference type="PROSITE" id="PS51857"/>
    </source>
</evidence>
<dbReference type="Pfam" id="PF00313">
    <property type="entry name" value="CSD"/>
    <property type="match status" value="1"/>
</dbReference>
<dbReference type="Proteomes" id="UP000292120">
    <property type="component" value="Unassembled WGS sequence"/>
</dbReference>
<dbReference type="PROSITE" id="PS51857">
    <property type="entry name" value="CSD_2"/>
    <property type="match status" value="1"/>
</dbReference>